<proteinExistence type="predicted"/>
<dbReference type="RefSeq" id="WP_146004829.1">
    <property type="nucleotide sequence ID" value="NZ_PNHK01000358.1"/>
</dbReference>
<feature type="non-terminal residue" evidence="2">
    <location>
        <position position="50"/>
    </location>
</feature>
<dbReference type="SUPFAM" id="SSF117916">
    <property type="entry name" value="Fe-S cluster assembly (FSCA) domain-like"/>
    <property type="match status" value="1"/>
</dbReference>
<dbReference type="AlphaFoldDB" id="A0A2N6VJ22"/>
<dbReference type="InterPro" id="IPR034904">
    <property type="entry name" value="FSCA_dom_sf"/>
</dbReference>
<name>A0A2N6VJ22_9MICO</name>
<reference evidence="2 3" key="1">
    <citation type="submission" date="2017-09" db="EMBL/GenBank/DDBJ databases">
        <title>Bacterial strain isolated from the female urinary microbiota.</title>
        <authorList>
            <person name="Thomas-White K."/>
            <person name="Kumar N."/>
            <person name="Forster S."/>
            <person name="Putonti C."/>
            <person name="Lawley T."/>
            <person name="Wolfe A.J."/>
        </authorList>
    </citation>
    <scope>NUCLEOTIDE SEQUENCE [LARGE SCALE GENOMIC DNA]</scope>
    <source>
        <strain evidence="2 3">UMB1301</strain>
    </source>
</reference>
<accession>A0A2N6VJ22</accession>
<protein>
    <submittedName>
        <fullName evidence="2">Metal-sulfur cluster biosynthetic enzyme</fullName>
    </submittedName>
</protein>
<feature type="domain" description="MIP18 family-like" evidence="1">
    <location>
        <begin position="14"/>
        <end position="48"/>
    </location>
</feature>
<dbReference type="Pfam" id="PF01883">
    <property type="entry name" value="FeS_assembly_P"/>
    <property type="match status" value="1"/>
</dbReference>
<dbReference type="Proteomes" id="UP000235598">
    <property type="component" value="Unassembled WGS sequence"/>
</dbReference>
<dbReference type="InterPro" id="IPR002744">
    <property type="entry name" value="MIP18-like"/>
</dbReference>
<evidence type="ECO:0000259" key="1">
    <source>
        <dbReference type="Pfam" id="PF01883"/>
    </source>
</evidence>
<gene>
    <name evidence="2" type="ORF">CJ199_13980</name>
</gene>
<comment type="caution">
    <text evidence="2">The sequence shown here is derived from an EMBL/GenBank/DDBJ whole genome shotgun (WGS) entry which is preliminary data.</text>
</comment>
<evidence type="ECO:0000313" key="2">
    <source>
        <dbReference type="EMBL" id="PMD04109.1"/>
    </source>
</evidence>
<dbReference type="Gene3D" id="3.30.300.130">
    <property type="entry name" value="Fe-S cluster assembly (FSCA)"/>
    <property type="match status" value="1"/>
</dbReference>
<evidence type="ECO:0000313" key="3">
    <source>
        <dbReference type="Proteomes" id="UP000235598"/>
    </source>
</evidence>
<sequence length="50" mass="5160">MTEVIDSPSNASAEEVTEALLDVVDPELGVNVVDLGLVYGVVVEEDGTAV</sequence>
<dbReference type="EMBL" id="PNHK01000358">
    <property type="protein sequence ID" value="PMD04109.1"/>
    <property type="molecule type" value="Genomic_DNA"/>
</dbReference>
<organism evidence="2 3">
    <name type="scientific">Brevibacterium paucivorans</name>
    <dbReference type="NCBI Taxonomy" id="170994"/>
    <lineage>
        <taxon>Bacteria</taxon>
        <taxon>Bacillati</taxon>
        <taxon>Actinomycetota</taxon>
        <taxon>Actinomycetes</taxon>
        <taxon>Micrococcales</taxon>
        <taxon>Brevibacteriaceae</taxon>
        <taxon>Brevibacterium</taxon>
    </lineage>
</organism>